<evidence type="ECO:0000313" key="3">
    <source>
        <dbReference type="Proteomes" id="UP000578531"/>
    </source>
</evidence>
<evidence type="ECO:0000256" key="1">
    <source>
        <dbReference type="SAM" id="MobiDB-lite"/>
    </source>
</evidence>
<evidence type="ECO:0000313" key="2">
    <source>
        <dbReference type="EMBL" id="KAF6232968.1"/>
    </source>
</evidence>
<feature type="region of interest" description="Disordered" evidence="1">
    <location>
        <begin position="66"/>
        <end position="100"/>
    </location>
</feature>
<sequence length="100" mass="11177">MKRSHSKSKPDTSGSMLLPWTDIVSTNDTPAQPRLPASHSLAACHRETNFGWVGVWRRRRLDEWPGQAFGRKTLPKERRSGGSDDAFPTPLPNPVEDLLA</sequence>
<name>A0A8H6FQP4_9LECA</name>
<protein>
    <submittedName>
        <fullName evidence="2">Uncharacterized protein</fullName>
    </submittedName>
</protein>
<dbReference type="AlphaFoldDB" id="A0A8H6FQP4"/>
<gene>
    <name evidence="2" type="ORF">HO173_008931</name>
</gene>
<reference evidence="2 3" key="1">
    <citation type="journal article" date="2020" name="Genomics">
        <title>Complete, high-quality genomes from long-read metagenomic sequencing of two wolf lichen thalli reveals enigmatic genome architecture.</title>
        <authorList>
            <person name="McKenzie S.K."/>
            <person name="Walston R.F."/>
            <person name="Allen J.L."/>
        </authorList>
    </citation>
    <scope>NUCLEOTIDE SEQUENCE [LARGE SCALE GENOMIC DNA]</scope>
    <source>
        <strain evidence="2">WasteWater2</strain>
    </source>
</reference>
<proteinExistence type="predicted"/>
<dbReference type="EMBL" id="JACCJC010000044">
    <property type="protein sequence ID" value="KAF6232968.1"/>
    <property type="molecule type" value="Genomic_DNA"/>
</dbReference>
<dbReference type="Proteomes" id="UP000578531">
    <property type="component" value="Unassembled WGS sequence"/>
</dbReference>
<keyword evidence="3" id="KW-1185">Reference proteome</keyword>
<feature type="region of interest" description="Disordered" evidence="1">
    <location>
        <begin position="1"/>
        <end position="31"/>
    </location>
</feature>
<dbReference type="RefSeq" id="XP_037162391.1">
    <property type="nucleotide sequence ID" value="XM_037310827.1"/>
</dbReference>
<organism evidence="2 3">
    <name type="scientific">Letharia columbiana</name>
    <dbReference type="NCBI Taxonomy" id="112416"/>
    <lineage>
        <taxon>Eukaryota</taxon>
        <taxon>Fungi</taxon>
        <taxon>Dikarya</taxon>
        <taxon>Ascomycota</taxon>
        <taxon>Pezizomycotina</taxon>
        <taxon>Lecanoromycetes</taxon>
        <taxon>OSLEUM clade</taxon>
        <taxon>Lecanoromycetidae</taxon>
        <taxon>Lecanorales</taxon>
        <taxon>Lecanorineae</taxon>
        <taxon>Parmeliaceae</taxon>
        <taxon>Letharia</taxon>
    </lineage>
</organism>
<dbReference type="GeneID" id="59290585"/>
<comment type="caution">
    <text evidence="2">The sequence shown here is derived from an EMBL/GenBank/DDBJ whole genome shotgun (WGS) entry which is preliminary data.</text>
</comment>
<accession>A0A8H6FQP4</accession>